<reference evidence="4 5" key="1">
    <citation type="submission" date="2018-06" db="EMBL/GenBank/DDBJ databases">
        <authorList>
            <consortium name="Pathogen Informatics"/>
            <person name="Doyle S."/>
        </authorList>
    </citation>
    <scope>NUCLEOTIDE SEQUENCE [LARGE SCALE GENOMIC DNA]</scope>
    <source>
        <strain evidence="4 5">NCTC9081</strain>
    </source>
</reference>
<accession>A0A376VXD4</accession>
<name>A0A376VXD4_ECOLX</name>
<organism evidence="4 5">
    <name type="scientific">Escherichia coli</name>
    <dbReference type="NCBI Taxonomy" id="562"/>
    <lineage>
        <taxon>Bacteria</taxon>
        <taxon>Pseudomonadati</taxon>
        <taxon>Pseudomonadota</taxon>
        <taxon>Gammaproteobacteria</taxon>
        <taxon>Enterobacterales</taxon>
        <taxon>Enterobacteriaceae</taxon>
        <taxon>Escherichia</taxon>
    </lineage>
</organism>
<dbReference type="InterPro" id="IPR007502">
    <property type="entry name" value="Helicase-assoc_dom"/>
</dbReference>
<protein>
    <submittedName>
        <fullName evidence="4">ATP-dependent helicase HrpB</fullName>
        <ecNumber evidence="4">3.6.1.-</ecNumber>
    </submittedName>
</protein>
<dbReference type="GO" id="GO:0004386">
    <property type="term" value="F:helicase activity"/>
    <property type="evidence" value="ECO:0007669"/>
    <property type="project" value="UniProtKB-KW"/>
</dbReference>
<dbReference type="GO" id="GO:0016787">
    <property type="term" value="F:hydrolase activity"/>
    <property type="evidence" value="ECO:0007669"/>
    <property type="project" value="UniProtKB-KW"/>
</dbReference>
<dbReference type="CDD" id="cd18791">
    <property type="entry name" value="SF2_C_RHA"/>
    <property type="match status" value="1"/>
</dbReference>
<evidence type="ECO:0000313" key="5">
    <source>
        <dbReference type="Proteomes" id="UP000254716"/>
    </source>
</evidence>
<dbReference type="Proteomes" id="UP000254716">
    <property type="component" value="Unassembled WGS sequence"/>
</dbReference>
<dbReference type="EC" id="3.6.1.-" evidence="4"/>
<dbReference type="InterPro" id="IPR001650">
    <property type="entry name" value="Helicase_C-like"/>
</dbReference>
<dbReference type="SMART" id="SM00490">
    <property type="entry name" value="HELICc"/>
    <property type="match status" value="1"/>
</dbReference>
<keyword evidence="2 4" id="KW-0067">ATP-binding</keyword>
<dbReference type="Pfam" id="PF00271">
    <property type="entry name" value="Helicase_C"/>
    <property type="match status" value="1"/>
</dbReference>
<evidence type="ECO:0000313" key="4">
    <source>
        <dbReference type="EMBL" id="STJ16721.1"/>
    </source>
</evidence>
<dbReference type="Gene3D" id="3.40.50.300">
    <property type="entry name" value="P-loop containing nucleotide triphosphate hydrolases"/>
    <property type="match status" value="2"/>
</dbReference>
<dbReference type="PANTHER" id="PTHR43519:SF1">
    <property type="entry name" value="ATP-DEPENDENT RNA HELICASE HRPB"/>
    <property type="match status" value="1"/>
</dbReference>
<gene>
    <name evidence="4" type="primary">hrpB_2</name>
    <name evidence="4" type="ORF">NCTC9081_02120</name>
</gene>
<dbReference type="EMBL" id="UGCV01000008">
    <property type="protein sequence ID" value="STJ16721.1"/>
    <property type="molecule type" value="Genomic_DNA"/>
</dbReference>
<sequence>MALLLDVQQGLRDDLKLLIMSATLDNDRLQQMLPEAPVVISEGRSFPVERRYLPLPAHQRFDEAVAVATAEMLRQESGSLLLFLPGVGEIQRVQEQLTSRIGSDVLLCPLYGALSLNDQRKAILPAPQGMRKVVLATNIAETSLTIEGIRLVVDCAQERVARFDPRTGLTRLITQRVSQASMTQRAGRAGRLEPGICLHLIAKEQAERAAAQSEPEILQSDLSGLLMELLQWGCGDPAQMSWLDQPPTVNLLAAKRLLQMLGALDGERLSAQGQKMAALGNDPRLAAMLVSAKNDDEAATAAKIAAILEEPPRMGNSDLGVAFFAQSTRLAAT</sequence>
<evidence type="ECO:0000259" key="3">
    <source>
        <dbReference type="PROSITE" id="PS51194"/>
    </source>
</evidence>
<dbReference type="InterPro" id="IPR027417">
    <property type="entry name" value="P-loop_NTPase"/>
</dbReference>
<dbReference type="PROSITE" id="PS51194">
    <property type="entry name" value="HELICASE_CTER"/>
    <property type="match status" value="1"/>
</dbReference>
<dbReference type="SMART" id="SM00847">
    <property type="entry name" value="HA2"/>
    <property type="match status" value="1"/>
</dbReference>
<dbReference type="AlphaFoldDB" id="A0A376VXD4"/>
<proteinExistence type="predicted"/>
<dbReference type="PANTHER" id="PTHR43519">
    <property type="entry name" value="ATP-DEPENDENT RNA HELICASE HRPB"/>
    <property type="match status" value="1"/>
</dbReference>
<keyword evidence="2 4" id="KW-0547">Nucleotide-binding</keyword>
<evidence type="ECO:0000256" key="2">
    <source>
        <dbReference type="ARBA" id="ARBA00022806"/>
    </source>
</evidence>
<keyword evidence="2 4" id="KW-0347">Helicase</keyword>
<dbReference type="Gene3D" id="1.20.120.1080">
    <property type="match status" value="1"/>
</dbReference>
<dbReference type="SUPFAM" id="SSF52540">
    <property type="entry name" value="P-loop containing nucleoside triphosphate hydrolases"/>
    <property type="match status" value="1"/>
</dbReference>
<keyword evidence="1 4" id="KW-0378">Hydrolase</keyword>
<feature type="domain" description="Helicase C-terminal" evidence="3">
    <location>
        <begin position="60"/>
        <end position="233"/>
    </location>
</feature>
<evidence type="ECO:0000256" key="1">
    <source>
        <dbReference type="ARBA" id="ARBA00022801"/>
    </source>
</evidence>